<feature type="region of interest" description="Disordered" evidence="12">
    <location>
        <begin position="237"/>
        <end position="262"/>
    </location>
</feature>
<dbReference type="Gene3D" id="3.40.50.200">
    <property type="entry name" value="Peptidase S8/S53 domain"/>
    <property type="match status" value="1"/>
</dbReference>
<dbReference type="PRINTS" id="PR00723">
    <property type="entry name" value="SUBTILISIN"/>
</dbReference>
<evidence type="ECO:0000256" key="12">
    <source>
        <dbReference type="SAM" id="MobiDB-lite"/>
    </source>
</evidence>
<dbReference type="FunFam" id="2.60.120.260:FF:000006">
    <property type="entry name" value="Proprotein convertase subtilisin/kexin type 5"/>
    <property type="match status" value="1"/>
</dbReference>
<dbReference type="InterPro" id="IPR008979">
    <property type="entry name" value="Galactose-bd-like_sf"/>
</dbReference>
<dbReference type="PROSITE" id="PS51829">
    <property type="entry name" value="P_HOMO_B"/>
    <property type="match status" value="1"/>
</dbReference>
<keyword evidence="5 11" id="KW-0378">Hydrolase</keyword>
<dbReference type="GO" id="GO:0016485">
    <property type="term" value="P:protein processing"/>
    <property type="evidence" value="ECO:0007669"/>
    <property type="project" value="TreeGrafter"/>
</dbReference>
<keyword evidence="8" id="KW-1015">Disulfide bond</keyword>
<reference evidence="15" key="1">
    <citation type="submission" date="2021-02" db="EMBL/GenBank/DDBJ databases">
        <authorList>
            <person name="Nowell W R."/>
        </authorList>
    </citation>
    <scope>NUCLEOTIDE SEQUENCE</scope>
</reference>
<feature type="chain" id="PRO_5035684352" description="P/Homo B domain-containing protein" evidence="13">
    <location>
        <begin position="19"/>
        <end position="726"/>
    </location>
</feature>
<keyword evidence="6 11" id="KW-0720">Serine protease</keyword>
<proteinExistence type="inferred from homology"/>
<dbReference type="Proteomes" id="UP000663828">
    <property type="component" value="Unassembled WGS sequence"/>
</dbReference>
<dbReference type="InterPro" id="IPR000209">
    <property type="entry name" value="Peptidase_S8/S53_dom"/>
</dbReference>
<evidence type="ECO:0000256" key="6">
    <source>
        <dbReference type="ARBA" id="ARBA00022825"/>
    </source>
</evidence>
<keyword evidence="9" id="KW-0325">Glycoprotein</keyword>
<dbReference type="InterPro" id="IPR036852">
    <property type="entry name" value="Peptidase_S8/S53_dom_sf"/>
</dbReference>
<dbReference type="EMBL" id="CAJNOJ010000062">
    <property type="protein sequence ID" value="CAF1001469.1"/>
    <property type="molecule type" value="Genomic_DNA"/>
</dbReference>
<dbReference type="GO" id="GO:0005802">
    <property type="term" value="C:trans-Golgi network"/>
    <property type="evidence" value="ECO:0007669"/>
    <property type="project" value="TreeGrafter"/>
</dbReference>
<dbReference type="InterPro" id="IPR015500">
    <property type="entry name" value="Peptidase_S8_subtilisin-rel"/>
</dbReference>
<evidence type="ECO:0000256" key="11">
    <source>
        <dbReference type="PROSITE-ProRule" id="PRU01240"/>
    </source>
</evidence>
<evidence type="ECO:0000256" key="1">
    <source>
        <dbReference type="ARBA" id="ARBA00005325"/>
    </source>
</evidence>
<keyword evidence="3" id="KW-0165">Cleavage on pair of basic residues</keyword>
<evidence type="ECO:0000313" key="17">
    <source>
        <dbReference type="Proteomes" id="UP000663828"/>
    </source>
</evidence>
<sequence>MNVLLILILCVWNINACGDENDDDDEFIDIGIQLNGDNRDILIADLIAEEKDLYNAGHISGIGLHHFRIQRRCNRRSKRSVEDIVDELKHDERIASVVVGEPLERKKRDFVHDDELEALYKRYRSWRKQPSLLDDEADMNGSLFKMTFDDALYKKQWYLVSLSMWEIQFVFRRFKENEGQLKTPANHDINVIPAWLAGYSGKGVIISIIDDGLDHKHPELTEKYLPQFSYDLNDLNDTEHDPSPRTYDSANNHGTRCAGASSGKANNGMCGVGVAYNSYIAGIRVLDGRITTLLEARALTLFAVNTSIKSASWGPTDDGTKMEAPGQLVNAALDYGVTHGRHGKGVLFVWASGNGGAAGDDCGADGYVSHHNVISIGSINHLGKTTYFGEFCPSTMAVAYTGGRHGKSSLEPSMPVGVVAADVGGKCTTKFFGTSGAAPVAAGGLALVLEANPDLTYRDVMHIIAETARIPNLSETDDWIINGAGFHVSDKFGFGVLDIGQMIARAQNWTNVNPRYECYQEYNGTNVALPIGATVEVSLNVDKCQNVTYLEHVVANVSFTFHRRGDVKITLISPSGTPSEMISYRDNDAANKGITFFPFMSVHKWGESPVGRWTLRIETRTPQTRDAQKSAMKNDAGQLLYFGLRLFGSYLSDDSNNMQKRHESSAFVPGQKELEWLYKRELSIRQSPNIMQKREFQNLATERQRRKEQHSEESSLLSSFWKRFGF</sequence>
<comment type="caution">
    <text evidence="15">The sequence shown here is derived from an EMBL/GenBank/DDBJ whole genome shotgun (WGS) entry which is preliminary data.</text>
</comment>
<evidence type="ECO:0000256" key="7">
    <source>
        <dbReference type="ARBA" id="ARBA00023145"/>
    </source>
</evidence>
<dbReference type="PROSITE" id="PS00136">
    <property type="entry name" value="SUBTILASE_ASP"/>
    <property type="match status" value="1"/>
</dbReference>
<protein>
    <recommendedName>
        <fullName evidence="14">P/Homo B domain-containing protein</fullName>
    </recommendedName>
</protein>
<dbReference type="InterPro" id="IPR002884">
    <property type="entry name" value="P_dom"/>
</dbReference>
<evidence type="ECO:0000313" key="18">
    <source>
        <dbReference type="Proteomes" id="UP000663852"/>
    </source>
</evidence>
<dbReference type="InterPro" id="IPR023828">
    <property type="entry name" value="Peptidase_S8_Ser-AS"/>
</dbReference>
<dbReference type="Gene3D" id="2.60.120.260">
    <property type="entry name" value="Galactose-binding domain-like"/>
    <property type="match status" value="1"/>
</dbReference>
<dbReference type="InterPro" id="IPR023827">
    <property type="entry name" value="Peptidase_S8_Asp-AS"/>
</dbReference>
<gene>
    <name evidence="15" type="ORF">EDS130_LOCUS14908</name>
    <name evidence="16" type="ORF">XAT740_LOCUS13877</name>
</gene>
<dbReference type="OrthoDB" id="300641at2759"/>
<keyword evidence="7" id="KW-0865">Zymogen</keyword>
<dbReference type="GO" id="GO:0004252">
    <property type="term" value="F:serine-type endopeptidase activity"/>
    <property type="evidence" value="ECO:0007669"/>
    <property type="project" value="UniProtKB-UniRule"/>
</dbReference>
<feature type="active site" description="Charge relay system" evidence="10 11">
    <location>
        <position position="435"/>
    </location>
</feature>
<dbReference type="FunFam" id="3.40.50.200:FF:000021">
    <property type="entry name" value="Proprotein convertase subtilisin/kexin type 5a"/>
    <property type="match status" value="1"/>
</dbReference>
<name>A0A814GVY0_ADIRI</name>
<dbReference type="Pfam" id="PF00082">
    <property type="entry name" value="Peptidase_S8"/>
    <property type="match status" value="1"/>
</dbReference>
<evidence type="ECO:0000256" key="8">
    <source>
        <dbReference type="ARBA" id="ARBA00023157"/>
    </source>
</evidence>
<evidence type="ECO:0000313" key="16">
    <source>
        <dbReference type="EMBL" id="CAF1014052.1"/>
    </source>
</evidence>
<dbReference type="Pfam" id="PF01483">
    <property type="entry name" value="P_proprotein"/>
    <property type="match status" value="1"/>
</dbReference>
<dbReference type="InterPro" id="IPR034182">
    <property type="entry name" value="Kexin/furin"/>
</dbReference>
<dbReference type="PANTHER" id="PTHR42884:SF23">
    <property type="entry name" value="FURIN-LIKE PROTEASE 2"/>
    <property type="match status" value="1"/>
</dbReference>
<feature type="domain" description="P/Homo B" evidence="14">
    <location>
        <begin position="511"/>
        <end position="652"/>
    </location>
</feature>
<dbReference type="EMBL" id="CAJNOR010000817">
    <property type="protein sequence ID" value="CAF1014052.1"/>
    <property type="molecule type" value="Genomic_DNA"/>
</dbReference>
<comment type="similarity">
    <text evidence="1">Belongs to the peptidase S8 family. Furin subfamily.</text>
</comment>
<evidence type="ECO:0000256" key="13">
    <source>
        <dbReference type="SAM" id="SignalP"/>
    </source>
</evidence>
<feature type="active site" description="Charge relay system" evidence="10 11">
    <location>
        <position position="210"/>
    </location>
</feature>
<dbReference type="InterPro" id="IPR032815">
    <property type="entry name" value="S8_pro-domain"/>
</dbReference>
<evidence type="ECO:0000313" key="15">
    <source>
        <dbReference type="EMBL" id="CAF1001469.1"/>
    </source>
</evidence>
<dbReference type="SUPFAM" id="SSF52743">
    <property type="entry name" value="Subtilisin-like"/>
    <property type="match status" value="1"/>
</dbReference>
<dbReference type="PANTHER" id="PTHR42884">
    <property type="entry name" value="PROPROTEIN CONVERTASE SUBTILISIN/KEXIN-RELATED"/>
    <property type="match status" value="1"/>
</dbReference>
<dbReference type="AlphaFoldDB" id="A0A814GVY0"/>
<dbReference type="GO" id="GO:0000139">
    <property type="term" value="C:Golgi membrane"/>
    <property type="evidence" value="ECO:0007669"/>
    <property type="project" value="TreeGrafter"/>
</dbReference>
<dbReference type="CDD" id="cd04059">
    <property type="entry name" value="Peptidases_S8_Protein_convertases_Kexins_Furin-like"/>
    <property type="match status" value="1"/>
</dbReference>
<evidence type="ECO:0000256" key="4">
    <source>
        <dbReference type="ARBA" id="ARBA00022729"/>
    </source>
</evidence>
<keyword evidence="2 11" id="KW-0645">Protease</keyword>
<evidence type="ECO:0000256" key="9">
    <source>
        <dbReference type="ARBA" id="ARBA00023180"/>
    </source>
</evidence>
<evidence type="ECO:0000256" key="5">
    <source>
        <dbReference type="ARBA" id="ARBA00022801"/>
    </source>
</evidence>
<dbReference type="PROSITE" id="PS51892">
    <property type="entry name" value="SUBTILASE"/>
    <property type="match status" value="1"/>
</dbReference>
<accession>A0A814GVY0</accession>
<feature type="active site" description="Charge relay system" evidence="10 11">
    <location>
        <position position="253"/>
    </location>
</feature>
<dbReference type="Proteomes" id="UP000663852">
    <property type="component" value="Unassembled WGS sequence"/>
</dbReference>
<evidence type="ECO:0000259" key="14">
    <source>
        <dbReference type="PROSITE" id="PS51829"/>
    </source>
</evidence>
<feature type="signal peptide" evidence="13">
    <location>
        <begin position="1"/>
        <end position="18"/>
    </location>
</feature>
<keyword evidence="4 13" id="KW-0732">Signal</keyword>
<evidence type="ECO:0000256" key="3">
    <source>
        <dbReference type="ARBA" id="ARBA00022685"/>
    </source>
</evidence>
<dbReference type="SUPFAM" id="SSF49785">
    <property type="entry name" value="Galactose-binding domain-like"/>
    <property type="match status" value="1"/>
</dbReference>
<dbReference type="PROSITE" id="PS00138">
    <property type="entry name" value="SUBTILASE_SER"/>
    <property type="match status" value="1"/>
</dbReference>
<dbReference type="Pfam" id="PF16470">
    <property type="entry name" value="S8_pro-domain"/>
    <property type="match status" value="1"/>
</dbReference>
<evidence type="ECO:0000256" key="10">
    <source>
        <dbReference type="PIRSR" id="PIRSR615500-1"/>
    </source>
</evidence>
<organism evidence="15 18">
    <name type="scientific">Adineta ricciae</name>
    <name type="common">Rotifer</name>
    <dbReference type="NCBI Taxonomy" id="249248"/>
    <lineage>
        <taxon>Eukaryota</taxon>
        <taxon>Metazoa</taxon>
        <taxon>Spiralia</taxon>
        <taxon>Gnathifera</taxon>
        <taxon>Rotifera</taxon>
        <taxon>Eurotatoria</taxon>
        <taxon>Bdelloidea</taxon>
        <taxon>Adinetida</taxon>
        <taxon>Adinetidae</taxon>
        <taxon>Adineta</taxon>
    </lineage>
</organism>
<evidence type="ECO:0000256" key="2">
    <source>
        <dbReference type="ARBA" id="ARBA00022670"/>
    </source>
</evidence>
<keyword evidence="17" id="KW-1185">Reference proteome</keyword>